<organism evidence="1 2">
    <name type="scientific">Actinokineospora globicatena</name>
    <dbReference type="NCBI Taxonomy" id="103729"/>
    <lineage>
        <taxon>Bacteria</taxon>
        <taxon>Bacillati</taxon>
        <taxon>Actinomycetota</taxon>
        <taxon>Actinomycetes</taxon>
        <taxon>Pseudonocardiales</taxon>
        <taxon>Pseudonocardiaceae</taxon>
        <taxon>Actinokineospora</taxon>
    </lineage>
</organism>
<evidence type="ECO:0000313" key="2">
    <source>
        <dbReference type="Proteomes" id="UP001165042"/>
    </source>
</evidence>
<dbReference type="AlphaFoldDB" id="A0A9W6V5F2"/>
<keyword evidence="2" id="KW-1185">Reference proteome</keyword>
<dbReference type="Proteomes" id="UP001165042">
    <property type="component" value="Unassembled WGS sequence"/>
</dbReference>
<proteinExistence type="predicted"/>
<gene>
    <name evidence="1" type="ORF">Aglo03_10910</name>
</gene>
<sequence length="138" mass="14739">MRTTSGISTATVQPKPISLPVLADLPHASHPGSLSPAARKPLTRYYTARPQANALTAPVEHPPVPEEALPLKALARAIIAKLKSACLARCQPHPTGVPYFCCVQAVATALEQHRLGHGPGVATSVLTSLRWLTHHTRR</sequence>
<evidence type="ECO:0000313" key="1">
    <source>
        <dbReference type="EMBL" id="GLW90275.1"/>
    </source>
</evidence>
<comment type="caution">
    <text evidence="1">The sequence shown here is derived from an EMBL/GenBank/DDBJ whole genome shotgun (WGS) entry which is preliminary data.</text>
</comment>
<accession>A0A9W6V5F2</accession>
<reference evidence="1" key="1">
    <citation type="submission" date="2023-02" db="EMBL/GenBank/DDBJ databases">
        <title>Actinokineospora globicatena NBRC 15670.</title>
        <authorList>
            <person name="Ichikawa N."/>
            <person name="Sato H."/>
            <person name="Tonouchi N."/>
        </authorList>
    </citation>
    <scope>NUCLEOTIDE SEQUENCE</scope>
    <source>
        <strain evidence="1">NBRC 15670</strain>
    </source>
</reference>
<protein>
    <submittedName>
        <fullName evidence="1">Uncharacterized protein</fullName>
    </submittedName>
</protein>
<dbReference type="EMBL" id="BSSD01000001">
    <property type="protein sequence ID" value="GLW90275.1"/>
    <property type="molecule type" value="Genomic_DNA"/>
</dbReference>
<name>A0A9W6V5F2_9PSEU</name>